<keyword evidence="1" id="KW-0472">Membrane</keyword>
<evidence type="ECO:0000256" key="1">
    <source>
        <dbReference type="SAM" id="Phobius"/>
    </source>
</evidence>
<gene>
    <name evidence="2" type="ORF">BN13_80033</name>
</gene>
<accession>A0A077MDE2</accession>
<evidence type="ECO:0000313" key="3">
    <source>
        <dbReference type="Proteomes" id="UP000035720"/>
    </source>
</evidence>
<dbReference type="AlphaFoldDB" id="A0A077MDE2"/>
<keyword evidence="1" id="KW-1133">Transmembrane helix</keyword>
<name>A0A077MDE2_9MICO</name>
<keyword evidence="1" id="KW-0812">Transmembrane</keyword>
<reference evidence="2 3" key="1">
    <citation type="journal article" date="2013" name="ISME J.">
        <title>A metabolic model for members of the genus Tetrasphaera involved in enhanced biological phosphorus removal.</title>
        <authorList>
            <person name="Kristiansen R."/>
            <person name="Nguyen H.T.T."/>
            <person name="Saunders A.M."/>
            <person name="Nielsen J.L."/>
            <person name="Wimmer R."/>
            <person name="Le V.Q."/>
            <person name="McIlroy S.J."/>
            <person name="Petrovski S."/>
            <person name="Seviour R.J."/>
            <person name="Calteau A."/>
            <person name="Nielsen K.L."/>
            <person name="Nielsen P.H."/>
        </authorList>
    </citation>
    <scope>NUCLEOTIDE SEQUENCE [LARGE SCALE GENOMIC DNA]</scope>
    <source>
        <strain evidence="2 3">Ben 74</strain>
    </source>
</reference>
<feature type="transmembrane region" description="Helical" evidence="1">
    <location>
        <begin position="20"/>
        <end position="38"/>
    </location>
</feature>
<protein>
    <submittedName>
        <fullName evidence="2">Uncharacterized protein</fullName>
    </submittedName>
</protein>
<sequence length="60" mass="6607">MHAGHQVETLTGNTGMRWPHSAILTTVTVYLLSVFRWIPLEPQAGLEPAHTAWKAVSLAI</sequence>
<dbReference type="EMBL" id="CAJC01000194">
    <property type="protein sequence ID" value="CCI54664.1"/>
    <property type="molecule type" value="Genomic_DNA"/>
</dbReference>
<organism evidence="2 3">
    <name type="scientific">Nostocoides jenkinsii Ben 74</name>
    <dbReference type="NCBI Taxonomy" id="1193518"/>
    <lineage>
        <taxon>Bacteria</taxon>
        <taxon>Bacillati</taxon>
        <taxon>Actinomycetota</taxon>
        <taxon>Actinomycetes</taxon>
        <taxon>Micrococcales</taxon>
        <taxon>Intrasporangiaceae</taxon>
        <taxon>Nostocoides</taxon>
    </lineage>
</organism>
<evidence type="ECO:0000313" key="2">
    <source>
        <dbReference type="EMBL" id="CCI54664.1"/>
    </source>
</evidence>
<keyword evidence="3" id="KW-1185">Reference proteome</keyword>
<dbReference type="Proteomes" id="UP000035720">
    <property type="component" value="Unassembled WGS sequence"/>
</dbReference>
<proteinExistence type="predicted"/>
<comment type="caution">
    <text evidence="2">The sequence shown here is derived from an EMBL/GenBank/DDBJ whole genome shotgun (WGS) entry which is preliminary data.</text>
</comment>